<sequence>MTLPPPYFTNEVVCFGAWAGPSFPHSSGASLYFFIFFFGKF</sequence>
<evidence type="ECO:0000313" key="1">
    <source>
        <dbReference type="EMBL" id="JAH89294.1"/>
    </source>
</evidence>
<name>A0A0E9WFY9_ANGAN</name>
<dbReference type="EMBL" id="GBXM01019283">
    <property type="protein sequence ID" value="JAH89294.1"/>
    <property type="molecule type" value="Transcribed_RNA"/>
</dbReference>
<protein>
    <submittedName>
        <fullName evidence="1">Uncharacterized protein</fullName>
    </submittedName>
</protein>
<organism evidence="1">
    <name type="scientific">Anguilla anguilla</name>
    <name type="common">European freshwater eel</name>
    <name type="synonym">Muraena anguilla</name>
    <dbReference type="NCBI Taxonomy" id="7936"/>
    <lineage>
        <taxon>Eukaryota</taxon>
        <taxon>Metazoa</taxon>
        <taxon>Chordata</taxon>
        <taxon>Craniata</taxon>
        <taxon>Vertebrata</taxon>
        <taxon>Euteleostomi</taxon>
        <taxon>Actinopterygii</taxon>
        <taxon>Neopterygii</taxon>
        <taxon>Teleostei</taxon>
        <taxon>Anguilliformes</taxon>
        <taxon>Anguillidae</taxon>
        <taxon>Anguilla</taxon>
    </lineage>
</organism>
<proteinExistence type="predicted"/>
<reference evidence="1" key="2">
    <citation type="journal article" date="2015" name="Fish Shellfish Immunol.">
        <title>Early steps in the European eel (Anguilla anguilla)-Vibrio vulnificus interaction in the gills: Role of the RtxA13 toxin.</title>
        <authorList>
            <person name="Callol A."/>
            <person name="Pajuelo D."/>
            <person name="Ebbesson L."/>
            <person name="Teles M."/>
            <person name="MacKenzie S."/>
            <person name="Amaro C."/>
        </authorList>
    </citation>
    <scope>NUCLEOTIDE SEQUENCE</scope>
</reference>
<reference evidence="1" key="1">
    <citation type="submission" date="2014-11" db="EMBL/GenBank/DDBJ databases">
        <authorList>
            <person name="Amaro Gonzalez C."/>
        </authorList>
    </citation>
    <scope>NUCLEOTIDE SEQUENCE</scope>
</reference>
<dbReference type="AlphaFoldDB" id="A0A0E9WFY9"/>
<accession>A0A0E9WFY9</accession>